<gene>
    <name evidence="1" type="ORF">CLSPO_c13410</name>
</gene>
<proteinExistence type="predicted"/>
<evidence type="ECO:0000313" key="1">
    <source>
        <dbReference type="EMBL" id="AKC62061.1"/>
    </source>
</evidence>
<name>A0A7U4JMV5_CLOSG</name>
<dbReference type="KEGG" id="cld:CLSPO_c13410"/>
<dbReference type="EMBL" id="CP009225">
    <property type="protein sequence ID" value="AKC62061.1"/>
    <property type="molecule type" value="Genomic_DNA"/>
</dbReference>
<organism evidence="1 2">
    <name type="scientific">Clostridium sporogenes</name>
    <dbReference type="NCBI Taxonomy" id="1509"/>
    <lineage>
        <taxon>Bacteria</taxon>
        <taxon>Bacillati</taxon>
        <taxon>Bacillota</taxon>
        <taxon>Clostridia</taxon>
        <taxon>Eubacteriales</taxon>
        <taxon>Clostridiaceae</taxon>
        <taxon>Clostridium</taxon>
    </lineage>
</organism>
<reference evidence="1 2" key="1">
    <citation type="journal article" date="2015" name="PLoS ONE">
        <title>A universal mariner transposon system for forward genetic studies in the genus clostridium.</title>
        <authorList>
            <person name="Zhang Y."/>
            <person name="Grosse-Honebrink A."/>
            <person name="Minton N.P."/>
        </authorList>
    </citation>
    <scope>NUCLEOTIDE SEQUENCE [LARGE SCALE GENOMIC DNA]</scope>
    <source>
        <strain evidence="1 2">NCIMB 10696</strain>
    </source>
</reference>
<evidence type="ECO:0000313" key="2">
    <source>
        <dbReference type="Proteomes" id="UP000033052"/>
    </source>
</evidence>
<dbReference type="Proteomes" id="UP000033052">
    <property type="component" value="Chromosome"/>
</dbReference>
<dbReference type="AlphaFoldDB" id="A0A7U4JMV5"/>
<sequence>MTSVSLYKIKLAEVIIFILLNLFANGNDLNII</sequence>
<protein>
    <submittedName>
        <fullName evidence="1">Uncharacterized protein</fullName>
    </submittedName>
</protein>
<accession>A0A7U4JMV5</accession>